<feature type="region of interest" description="Disordered" evidence="1">
    <location>
        <begin position="28"/>
        <end position="60"/>
    </location>
</feature>
<dbReference type="GeneID" id="54481700"/>
<evidence type="ECO:0000313" key="3">
    <source>
        <dbReference type="Proteomes" id="UP000799437"/>
    </source>
</evidence>
<organism evidence="2 3">
    <name type="scientific">Pseudovirgaria hyperparasitica</name>
    <dbReference type="NCBI Taxonomy" id="470096"/>
    <lineage>
        <taxon>Eukaryota</taxon>
        <taxon>Fungi</taxon>
        <taxon>Dikarya</taxon>
        <taxon>Ascomycota</taxon>
        <taxon>Pezizomycotina</taxon>
        <taxon>Dothideomycetes</taxon>
        <taxon>Dothideomycetes incertae sedis</taxon>
        <taxon>Acrospermales</taxon>
        <taxon>Acrospermaceae</taxon>
        <taxon>Pseudovirgaria</taxon>
    </lineage>
</organism>
<dbReference type="RefSeq" id="XP_033602115.1">
    <property type="nucleotide sequence ID" value="XM_033740646.1"/>
</dbReference>
<evidence type="ECO:0000313" key="2">
    <source>
        <dbReference type="EMBL" id="KAF2759664.1"/>
    </source>
</evidence>
<dbReference type="Proteomes" id="UP000799437">
    <property type="component" value="Unassembled WGS sequence"/>
</dbReference>
<dbReference type="AlphaFoldDB" id="A0A6A6WC90"/>
<proteinExistence type="predicted"/>
<sequence>MGRLPLASSFTVFNAVYQGSSVPMGSTSVLSAGRDPQAALRHSRATSNVPRPAGHGHGHGHGFSLYRRKWWTTWYPEIYQTYP</sequence>
<gene>
    <name evidence="2" type="ORF">EJ05DRAFT_305855</name>
</gene>
<reference evidence="2" key="1">
    <citation type="journal article" date="2020" name="Stud. Mycol.">
        <title>101 Dothideomycetes genomes: a test case for predicting lifestyles and emergence of pathogens.</title>
        <authorList>
            <person name="Haridas S."/>
            <person name="Albert R."/>
            <person name="Binder M."/>
            <person name="Bloem J."/>
            <person name="Labutti K."/>
            <person name="Salamov A."/>
            <person name="Andreopoulos B."/>
            <person name="Baker S."/>
            <person name="Barry K."/>
            <person name="Bills G."/>
            <person name="Bluhm B."/>
            <person name="Cannon C."/>
            <person name="Castanera R."/>
            <person name="Culley D."/>
            <person name="Daum C."/>
            <person name="Ezra D."/>
            <person name="Gonzalez J."/>
            <person name="Henrissat B."/>
            <person name="Kuo A."/>
            <person name="Liang C."/>
            <person name="Lipzen A."/>
            <person name="Lutzoni F."/>
            <person name="Magnuson J."/>
            <person name="Mondo S."/>
            <person name="Nolan M."/>
            <person name="Ohm R."/>
            <person name="Pangilinan J."/>
            <person name="Park H.-J."/>
            <person name="Ramirez L."/>
            <person name="Alfaro M."/>
            <person name="Sun H."/>
            <person name="Tritt A."/>
            <person name="Yoshinaga Y."/>
            <person name="Zwiers L.-H."/>
            <person name="Turgeon B."/>
            <person name="Goodwin S."/>
            <person name="Spatafora J."/>
            <person name="Crous P."/>
            <person name="Grigoriev I."/>
        </authorList>
    </citation>
    <scope>NUCLEOTIDE SEQUENCE</scope>
    <source>
        <strain evidence="2">CBS 121739</strain>
    </source>
</reference>
<evidence type="ECO:0000256" key="1">
    <source>
        <dbReference type="SAM" id="MobiDB-lite"/>
    </source>
</evidence>
<protein>
    <submittedName>
        <fullName evidence="2">Uncharacterized protein</fullName>
    </submittedName>
</protein>
<accession>A0A6A6WC90</accession>
<name>A0A6A6WC90_9PEZI</name>
<keyword evidence="3" id="KW-1185">Reference proteome</keyword>
<dbReference type="EMBL" id="ML996569">
    <property type="protein sequence ID" value="KAF2759664.1"/>
    <property type="molecule type" value="Genomic_DNA"/>
</dbReference>